<sequence length="412" mass="47045">MIVVPAPDFLWSEMSVTTSRAMSVGIAMCTCNGIAFLDAQLRSFTDQSRLPDRIVVSDDCSDDGTWEHLVEWSQLVRTSTGISVALLRNEKRLGVARNFEQAIRALDTSIIFLADQDDVWPREKIAVMARYLETHPQALLAHSDAVLIDEDGRDLGQTLFQSLYLSSAERALAEDQRFFEIYCRRNLVTGTAAAFRRELLAVALPFPSEWLHDEWLAACAAACKAVAMLPEKLVRYRQHGRNAIGVPTGRISWLAAYMRRAITLPRDRYLARRVLRLDVLYRRLGQTPVVHADALALLAEAQQHFVRRQRFSPNPVWRFYFDRERGAYQELSTLFRRNGGNGARPFQPLKMASGRLLVVRSRCVRLLSLIRVFRHPSYSRLWNFDLSRRYDGHMPRNFVQDVFAGSRQAAGS</sequence>
<dbReference type="InterPro" id="IPR029044">
    <property type="entry name" value="Nucleotide-diphossugar_trans"/>
</dbReference>
<dbReference type="CDD" id="cd04196">
    <property type="entry name" value="GT_2_like_d"/>
    <property type="match status" value="1"/>
</dbReference>
<dbReference type="SUPFAM" id="SSF53448">
    <property type="entry name" value="Nucleotide-diphospho-sugar transferases"/>
    <property type="match status" value="1"/>
</dbReference>
<evidence type="ECO:0000313" key="3">
    <source>
        <dbReference type="Proteomes" id="UP001245184"/>
    </source>
</evidence>
<dbReference type="AlphaFoldDB" id="A0ABD5CT72"/>
<comment type="caution">
    <text evidence="2">The sequence shown here is derived from an EMBL/GenBank/DDBJ whole genome shotgun (WGS) entry which is preliminary data.</text>
</comment>
<dbReference type="RefSeq" id="WP_310034826.1">
    <property type="nucleotide sequence ID" value="NZ_JAVIZN010000002.1"/>
</dbReference>
<dbReference type="PANTHER" id="PTHR43685">
    <property type="entry name" value="GLYCOSYLTRANSFERASE"/>
    <property type="match status" value="1"/>
</dbReference>
<dbReference type="InterPro" id="IPR050834">
    <property type="entry name" value="Glycosyltransf_2"/>
</dbReference>
<dbReference type="Proteomes" id="UP001245184">
    <property type="component" value="Unassembled WGS sequence"/>
</dbReference>
<accession>A0ABD5CT72</accession>
<dbReference type="EMBL" id="JAVIZN010000002">
    <property type="protein sequence ID" value="MDR6207810.1"/>
    <property type="molecule type" value="Genomic_DNA"/>
</dbReference>
<evidence type="ECO:0000313" key="2">
    <source>
        <dbReference type="EMBL" id="MDR6207810.1"/>
    </source>
</evidence>
<dbReference type="InterPro" id="IPR001173">
    <property type="entry name" value="Glyco_trans_2-like"/>
</dbReference>
<dbReference type="Gene3D" id="3.90.550.10">
    <property type="entry name" value="Spore Coat Polysaccharide Biosynthesis Protein SpsA, Chain A"/>
    <property type="match status" value="1"/>
</dbReference>
<organism evidence="2 3">
    <name type="scientific">Paraburkholderia graminis</name>
    <dbReference type="NCBI Taxonomy" id="60548"/>
    <lineage>
        <taxon>Bacteria</taxon>
        <taxon>Pseudomonadati</taxon>
        <taxon>Pseudomonadota</taxon>
        <taxon>Betaproteobacteria</taxon>
        <taxon>Burkholderiales</taxon>
        <taxon>Burkholderiaceae</taxon>
        <taxon>Paraburkholderia</taxon>
    </lineage>
</organism>
<reference evidence="2 3" key="1">
    <citation type="submission" date="2023-08" db="EMBL/GenBank/DDBJ databases">
        <title>Genome sequencing of plant associated microbes to promote plant fitness in Sorghum bicolor and Oryza sativa.</title>
        <authorList>
            <person name="Coleman-Derr D."/>
        </authorList>
    </citation>
    <scope>NUCLEOTIDE SEQUENCE [LARGE SCALE GENOMIC DNA]</scope>
    <source>
        <strain evidence="2 3">SLBN-33</strain>
    </source>
</reference>
<evidence type="ECO:0000259" key="1">
    <source>
        <dbReference type="Pfam" id="PF00535"/>
    </source>
</evidence>
<proteinExistence type="predicted"/>
<name>A0ABD5CT72_9BURK</name>
<dbReference type="PANTHER" id="PTHR43685:SF2">
    <property type="entry name" value="GLYCOSYLTRANSFERASE 2-LIKE DOMAIN-CONTAINING PROTEIN"/>
    <property type="match status" value="1"/>
</dbReference>
<gene>
    <name evidence="2" type="ORF">QF025_006530</name>
</gene>
<feature type="domain" description="Glycosyltransferase 2-like" evidence="1">
    <location>
        <begin position="26"/>
        <end position="200"/>
    </location>
</feature>
<protein>
    <submittedName>
        <fullName evidence="2">Glycosyltransferase involved in cell wall biosynthesis</fullName>
    </submittedName>
</protein>
<dbReference type="Pfam" id="PF00535">
    <property type="entry name" value="Glycos_transf_2"/>
    <property type="match status" value="1"/>
</dbReference>